<dbReference type="RefSeq" id="WP_265616893.1">
    <property type="nucleotide sequence ID" value="NZ_JAPFRD010000009.1"/>
</dbReference>
<comment type="similarity">
    <text evidence="1 2">Belongs to the pirin family.</text>
</comment>
<protein>
    <submittedName>
        <fullName evidence="5">Pirin family protein</fullName>
    </submittedName>
</protein>
<feature type="domain" description="Pirin N-terminal" evidence="3">
    <location>
        <begin position="14"/>
        <end position="119"/>
    </location>
</feature>
<dbReference type="InterPro" id="IPR014710">
    <property type="entry name" value="RmlC-like_jellyroll"/>
</dbReference>
<dbReference type="PANTHER" id="PTHR43212:SF3">
    <property type="entry name" value="QUERCETIN 2,3-DIOXYGENASE"/>
    <property type="match status" value="1"/>
</dbReference>
<dbReference type="InterPro" id="IPR011051">
    <property type="entry name" value="RmlC_Cupin_sf"/>
</dbReference>
<dbReference type="CDD" id="cd02910">
    <property type="entry name" value="cupin_Yhhw_N"/>
    <property type="match status" value="1"/>
</dbReference>
<organism evidence="5 6">
    <name type="scientific">Alteromonas aquimaris</name>
    <dbReference type="NCBI Taxonomy" id="2998417"/>
    <lineage>
        <taxon>Bacteria</taxon>
        <taxon>Pseudomonadati</taxon>
        <taxon>Pseudomonadota</taxon>
        <taxon>Gammaproteobacteria</taxon>
        <taxon>Alteromonadales</taxon>
        <taxon>Alteromonadaceae</taxon>
        <taxon>Alteromonas/Salinimonas group</taxon>
        <taxon>Alteromonas</taxon>
    </lineage>
</organism>
<evidence type="ECO:0000313" key="6">
    <source>
        <dbReference type="Proteomes" id="UP001142810"/>
    </source>
</evidence>
<keyword evidence="6" id="KW-1185">Reference proteome</keyword>
<comment type="caution">
    <text evidence="5">The sequence shown here is derived from an EMBL/GenBank/DDBJ whole genome shotgun (WGS) entry which is preliminary data.</text>
</comment>
<gene>
    <name evidence="5" type="ORF">OPS25_06805</name>
</gene>
<dbReference type="PIRSF" id="PIRSF006232">
    <property type="entry name" value="Pirin"/>
    <property type="match status" value="1"/>
</dbReference>
<dbReference type="PANTHER" id="PTHR43212">
    <property type="entry name" value="QUERCETIN 2,3-DIOXYGENASE"/>
    <property type="match status" value="1"/>
</dbReference>
<dbReference type="Proteomes" id="UP001142810">
    <property type="component" value="Unassembled WGS sequence"/>
</dbReference>
<evidence type="ECO:0000259" key="4">
    <source>
        <dbReference type="Pfam" id="PF17954"/>
    </source>
</evidence>
<evidence type="ECO:0000256" key="1">
    <source>
        <dbReference type="ARBA" id="ARBA00008416"/>
    </source>
</evidence>
<dbReference type="InterPro" id="IPR012093">
    <property type="entry name" value="Pirin"/>
</dbReference>
<proteinExistence type="inferred from homology"/>
<dbReference type="InterPro" id="IPR003829">
    <property type="entry name" value="Pirin_N_dom"/>
</dbReference>
<feature type="domain" description="Quercetin 2,3-dioxygenase C-terminal cupin" evidence="4">
    <location>
        <begin position="145"/>
        <end position="226"/>
    </location>
</feature>
<name>A0ABT3P622_9ALTE</name>
<dbReference type="Pfam" id="PF17954">
    <property type="entry name" value="Pirin_C_2"/>
    <property type="match status" value="1"/>
</dbReference>
<sequence>MIYLRRADERGLADFGWLCSRHSFSFGHYYDPVHLGFSVLRVLNEDVVAGGTGFESHGHRDMEIISYVLEGAIEHKDSEGNAFIVPVGDIQRMSAGTGIKHSEYNHSKSDQLRFLQIWIKPDTLGTKPAYAQKTVRQNGMLTPLVTADGRDNSLTMQQEASIYRLAMNQHETISLSANSSWGYLHIIAGKAQAGDVELDSGDAMGITTGHLEVKAEKPLTALWFELPPQ</sequence>
<dbReference type="Gene3D" id="2.60.120.10">
    <property type="entry name" value="Jelly Rolls"/>
    <property type="match status" value="2"/>
</dbReference>
<dbReference type="InterPro" id="IPR041602">
    <property type="entry name" value="Quercetinase_C"/>
</dbReference>
<accession>A0ABT3P622</accession>
<dbReference type="SUPFAM" id="SSF51182">
    <property type="entry name" value="RmlC-like cupins"/>
    <property type="match status" value="1"/>
</dbReference>
<dbReference type="Pfam" id="PF02678">
    <property type="entry name" value="Pirin"/>
    <property type="match status" value="1"/>
</dbReference>
<reference evidence="5" key="1">
    <citation type="submission" date="2022-11" db="EMBL/GenBank/DDBJ databases">
        <title>Alteromonas sp. nov., isolated from sea water of the Qingdao.</title>
        <authorList>
            <person name="Wang Q."/>
        </authorList>
    </citation>
    <scope>NUCLEOTIDE SEQUENCE</scope>
    <source>
        <strain evidence="5">ASW11-7</strain>
    </source>
</reference>
<dbReference type="EMBL" id="JAPFRD010000009">
    <property type="protein sequence ID" value="MCW8108200.1"/>
    <property type="molecule type" value="Genomic_DNA"/>
</dbReference>
<evidence type="ECO:0000259" key="3">
    <source>
        <dbReference type="Pfam" id="PF02678"/>
    </source>
</evidence>
<evidence type="ECO:0000256" key="2">
    <source>
        <dbReference type="RuleBase" id="RU003457"/>
    </source>
</evidence>
<evidence type="ECO:0000313" key="5">
    <source>
        <dbReference type="EMBL" id="MCW8108200.1"/>
    </source>
</evidence>